<dbReference type="EMBL" id="VUJU01005114">
    <property type="protein sequence ID" value="KAF0752246.1"/>
    <property type="molecule type" value="Genomic_DNA"/>
</dbReference>
<dbReference type="AlphaFoldDB" id="A0A6G0YAD9"/>
<dbReference type="Proteomes" id="UP000478052">
    <property type="component" value="Unassembled WGS sequence"/>
</dbReference>
<reference evidence="1 2" key="1">
    <citation type="submission" date="2019-08" db="EMBL/GenBank/DDBJ databases">
        <title>Whole genome of Aphis craccivora.</title>
        <authorList>
            <person name="Voronova N.V."/>
            <person name="Shulinski R.S."/>
            <person name="Bandarenka Y.V."/>
            <person name="Zhorov D.G."/>
            <person name="Warner D."/>
        </authorList>
    </citation>
    <scope>NUCLEOTIDE SEQUENCE [LARGE SCALE GENOMIC DNA]</scope>
    <source>
        <strain evidence="1">180601</strain>
        <tissue evidence="1">Whole Body</tissue>
    </source>
</reference>
<sequence>MSITCSKTLRKHLMKEKEKIIIQMGNAQNVATTSDCWSHDRKNYIGVTSHWINLDTLQREHAALACSRLLGKHTYDVLAKKIHDIHKEFKIHNKVVLTTTDSGSNFIKAFKVFGTDLNLNSLNELNIIVPTVEEEKEEEDIEYINVALDVEDATGFQLPPHRRYITHTLNLVATTDIEKWISSNAHTSNIKTLKTIFRSCLANSQSIDMFNKILDFCELTRFTQQEIQFISEYCDIMESIATS</sequence>
<evidence type="ECO:0000313" key="1">
    <source>
        <dbReference type="EMBL" id="KAF0752246.1"/>
    </source>
</evidence>
<dbReference type="InterPro" id="IPR012337">
    <property type="entry name" value="RNaseH-like_sf"/>
</dbReference>
<dbReference type="OrthoDB" id="10057873at2759"/>
<name>A0A6G0YAD9_APHCR</name>
<accession>A0A6G0YAD9</accession>
<proteinExistence type="predicted"/>
<dbReference type="SUPFAM" id="SSF53098">
    <property type="entry name" value="Ribonuclease H-like"/>
    <property type="match status" value="1"/>
</dbReference>
<organism evidence="1 2">
    <name type="scientific">Aphis craccivora</name>
    <name type="common">Cowpea aphid</name>
    <dbReference type="NCBI Taxonomy" id="307492"/>
    <lineage>
        <taxon>Eukaryota</taxon>
        <taxon>Metazoa</taxon>
        <taxon>Ecdysozoa</taxon>
        <taxon>Arthropoda</taxon>
        <taxon>Hexapoda</taxon>
        <taxon>Insecta</taxon>
        <taxon>Pterygota</taxon>
        <taxon>Neoptera</taxon>
        <taxon>Paraneoptera</taxon>
        <taxon>Hemiptera</taxon>
        <taxon>Sternorrhyncha</taxon>
        <taxon>Aphidomorpha</taxon>
        <taxon>Aphidoidea</taxon>
        <taxon>Aphididae</taxon>
        <taxon>Aphidini</taxon>
        <taxon>Aphis</taxon>
        <taxon>Aphis</taxon>
    </lineage>
</organism>
<keyword evidence="2" id="KW-1185">Reference proteome</keyword>
<comment type="caution">
    <text evidence="1">The sequence shown here is derived from an EMBL/GenBank/DDBJ whole genome shotgun (WGS) entry which is preliminary data.</text>
</comment>
<evidence type="ECO:0000313" key="2">
    <source>
        <dbReference type="Proteomes" id="UP000478052"/>
    </source>
</evidence>
<gene>
    <name evidence="1" type="ORF">FWK35_00016118</name>
</gene>
<dbReference type="PANTHER" id="PTHR47501:SF5">
    <property type="entry name" value="HAT C-TERMINAL DIMERISATION DOMAIN-CONTAINING PROTEIN"/>
    <property type="match status" value="1"/>
</dbReference>
<dbReference type="PANTHER" id="PTHR47501">
    <property type="entry name" value="TRANSPOSASE-RELATED"/>
    <property type="match status" value="1"/>
</dbReference>
<protein>
    <submittedName>
        <fullName evidence="1">Uncharacterized protein</fullName>
    </submittedName>
</protein>